<dbReference type="SUPFAM" id="SSF55103">
    <property type="entry name" value="FAD-linked oxidases, C-terminal domain"/>
    <property type="match status" value="1"/>
</dbReference>
<evidence type="ECO:0000256" key="4">
    <source>
        <dbReference type="ARBA" id="ARBA00022827"/>
    </source>
</evidence>
<dbReference type="Gene3D" id="3.30.465.10">
    <property type="match status" value="1"/>
</dbReference>
<proteinExistence type="inferred from homology"/>
<dbReference type="GO" id="GO:0022904">
    <property type="term" value="P:respiratory electron transport chain"/>
    <property type="evidence" value="ECO:0007669"/>
    <property type="project" value="TreeGrafter"/>
</dbReference>
<keyword evidence="5" id="KW-0560">Oxidoreductase</keyword>
<dbReference type="OrthoDB" id="9811557at2"/>
<dbReference type="SUPFAM" id="SSF56176">
    <property type="entry name" value="FAD-binding/transporter-associated domain-like"/>
    <property type="match status" value="1"/>
</dbReference>
<dbReference type="Gene3D" id="3.30.43.10">
    <property type="entry name" value="Uridine Diphospho-n-acetylenolpyruvylglucosamine Reductase, domain 2"/>
    <property type="match status" value="1"/>
</dbReference>
<dbReference type="Gene3D" id="3.30.70.2740">
    <property type="match status" value="1"/>
</dbReference>
<dbReference type="Proteomes" id="UP000005038">
    <property type="component" value="Unassembled WGS sequence"/>
</dbReference>
<dbReference type="AlphaFoldDB" id="H5TN51"/>
<dbReference type="GO" id="GO:0016491">
    <property type="term" value="F:oxidoreductase activity"/>
    <property type="evidence" value="ECO:0007669"/>
    <property type="project" value="UniProtKB-KW"/>
</dbReference>
<keyword evidence="4" id="KW-0274">FAD</keyword>
<dbReference type="FunFam" id="1.10.45.10:FF:000001">
    <property type="entry name" value="D-lactate dehydrogenase mitochondrial"/>
    <property type="match status" value="1"/>
</dbReference>
<keyword evidence="3" id="KW-0285">Flavoprotein</keyword>
<dbReference type="PANTHER" id="PTHR43716">
    <property type="entry name" value="D-2-HYDROXYGLUTARATE DEHYDROGENASE, MITOCHONDRIAL"/>
    <property type="match status" value="1"/>
</dbReference>
<dbReference type="InterPro" id="IPR006094">
    <property type="entry name" value="Oxid_FAD_bind_N"/>
</dbReference>
<gene>
    <name evidence="7" type="ORF">GOOTI_130_00020</name>
</gene>
<dbReference type="PROSITE" id="PS51387">
    <property type="entry name" value="FAD_PCMH"/>
    <property type="match status" value="1"/>
</dbReference>
<dbReference type="Gene3D" id="3.30.70.2190">
    <property type="match status" value="1"/>
</dbReference>
<evidence type="ECO:0000256" key="3">
    <source>
        <dbReference type="ARBA" id="ARBA00022630"/>
    </source>
</evidence>
<dbReference type="Pfam" id="PF01565">
    <property type="entry name" value="FAD_binding_4"/>
    <property type="match status" value="1"/>
</dbReference>
<dbReference type="STRING" id="1108044.GOOTI_130_00020"/>
<evidence type="ECO:0000256" key="5">
    <source>
        <dbReference type="ARBA" id="ARBA00023002"/>
    </source>
</evidence>
<dbReference type="InterPro" id="IPR016169">
    <property type="entry name" value="FAD-bd_PCMH_sub2"/>
</dbReference>
<evidence type="ECO:0000256" key="2">
    <source>
        <dbReference type="ARBA" id="ARBA00008000"/>
    </source>
</evidence>
<dbReference type="RefSeq" id="WP_007239137.1">
    <property type="nucleotide sequence ID" value="NZ_BAFB01000130.1"/>
</dbReference>
<comment type="similarity">
    <text evidence="2">Belongs to the FAD-binding oxidoreductase/transferase type 4 family.</text>
</comment>
<reference evidence="7" key="1">
    <citation type="submission" date="2012-02" db="EMBL/GenBank/DDBJ databases">
        <title>Whole genome shotgun sequence of Gordonia otitidis NBRC 100426.</title>
        <authorList>
            <person name="Yoshida I."/>
            <person name="Hosoyama A."/>
            <person name="Tsuchikane K."/>
            <person name="Katsumata H."/>
            <person name="Yamazaki S."/>
            <person name="Fujita N."/>
        </authorList>
    </citation>
    <scope>NUCLEOTIDE SEQUENCE [LARGE SCALE GENOMIC DNA]</scope>
    <source>
        <strain evidence="7">NBRC 100426</strain>
    </source>
</reference>
<sequence length="455" mass="47714">MSDNAIVDELNSIVGSANVLTDPDLVAGYVTDWTGNWIGHTTAVVRPADTTEVSSVLAACHRASVQVVPQGGNTGLVGGSIPMNGEIVLSTTRLRTIEEIDPVGRILAAGAGVTVAQADAAAGEHGLALGTDLASRDSATLGGIVSTNAGGVRMIRYGGTRSRVLGVEAVLADGSVLLRWKHLVKDNVGYDLPGLFTGAEGTLGVITRVLMHLVTPASTTAVALVAVPDIASGLTLTDRLAHAGLTLEASELMGSDGIDLVRRHHDLRAPLDVDAPWYFLVEVSGPGHPTDALVEVLAECGELVLDAVAEPGPATRLWTYRESHTESISASSTTPPVKLDVSTPLRELDEFVSELGTELRRQFPTVRPIVFGHAGDGNVHVNLLDVAADERERVTDHVLRLVVAHGGSISAEHGIGRAKLEWIDLARDATDLAAMRAIRAAFDPSGILNPDVLPR</sequence>
<feature type="domain" description="FAD-binding PCMH-type" evidence="6">
    <location>
        <begin position="37"/>
        <end position="216"/>
    </location>
</feature>
<dbReference type="Pfam" id="PF02913">
    <property type="entry name" value="FAD-oxidase_C"/>
    <property type="match status" value="1"/>
</dbReference>
<dbReference type="InterPro" id="IPR016171">
    <property type="entry name" value="Vanillyl_alc_oxidase_C-sub2"/>
</dbReference>
<protein>
    <submittedName>
        <fullName evidence="7">FAD-linked oxidase</fullName>
    </submittedName>
</protein>
<dbReference type="Gene3D" id="1.10.45.10">
    <property type="entry name" value="Vanillyl-alcohol Oxidase, Chain A, domain 4"/>
    <property type="match status" value="1"/>
</dbReference>
<evidence type="ECO:0000313" key="8">
    <source>
        <dbReference type="Proteomes" id="UP000005038"/>
    </source>
</evidence>
<dbReference type="InterPro" id="IPR016164">
    <property type="entry name" value="FAD-linked_Oxase-like_C"/>
</dbReference>
<evidence type="ECO:0000256" key="1">
    <source>
        <dbReference type="ARBA" id="ARBA00001974"/>
    </source>
</evidence>
<comment type="caution">
    <text evidence="7">The sequence shown here is derived from an EMBL/GenBank/DDBJ whole genome shotgun (WGS) entry which is preliminary data.</text>
</comment>
<dbReference type="InterPro" id="IPR016166">
    <property type="entry name" value="FAD-bd_PCMH"/>
</dbReference>
<evidence type="ECO:0000259" key="6">
    <source>
        <dbReference type="PROSITE" id="PS51387"/>
    </source>
</evidence>
<organism evidence="7 8">
    <name type="scientific">Gordonia otitidis (strain DSM 44809 / CCUG 52243 / JCM 12355 / NBRC 100426 / IFM 10032)</name>
    <dbReference type="NCBI Taxonomy" id="1108044"/>
    <lineage>
        <taxon>Bacteria</taxon>
        <taxon>Bacillati</taxon>
        <taxon>Actinomycetota</taxon>
        <taxon>Actinomycetes</taxon>
        <taxon>Mycobacteriales</taxon>
        <taxon>Gordoniaceae</taxon>
        <taxon>Gordonia</taxon>
    </lineage>
</organism>
<dbReference type="InterPro" id="IPR036318">
    <property type="entry name" value="FAD-bd_PCMH-like_sf"/>
</dbReference>
<accession>H5TN51</accession>
<keyword evidence="8" id="KW-1185">Reference proteome</keyword>
<name>H5TN51_GORO1</name>
<dbReference type="GO" id="GO:0071949">
    <property type="term" value="F:FAD binding"/>
    <property type="evidence" value="ECO:0007669"/>
    <property type="project" value="InterPro"/>
</dbReference>
<dbReference type="EMBL" id="BAFB01000130">
    <property type="protein sequence ID" value="GAB34909.1"/>
    <property type="molecule type" value="Genomic_DNA"/>
</dbReference>
<dbReference type="InterPro" id="IPR051264">
    <property type="entry name" value="FAD-oxidored/transferase_4"/>
</dbReference>
<dbReference type="PANTHER" id="PTHR43716:SF1">
    <property type="entry name" value="D-2-HYDROXYGLUTARATE DEHYDROGENASE, MITOCHONDRIAL"/>
    <property type="match status" value="1"/>
</dbReference>
<dbReference type="InterPro" id="IPR004113">
    <property type="entry name" value="FAD-bd_oxidored_4_C"/>
</dbReference>
<comment type="cofactor">
    <cofactor evidence="1">
        <name>FAD</name>
        <dbReference type="ChEBI" id="CHEBI:57692"/>
    </cofactor>
</comment>
<evidence type="ECO:0000313" key="7">
    <source>
        <dbReference type="EMBL" id="GAB34909.1"/>
    </source>
</evidence>
<dbReference type="InterPro" id="IPR016167">
    <property type="entry name" value="FAD-bd_PCMH_sub1"/>
</dbReference>